<dbReference type="GO" id="GO:0009245">
    <property type="term" value="P:lipid A biosynthetic process"/>
    <property type="evidence" value="ECO:0007669"/>
    <property type="project" value="TreeGrafter"/>
</dbReference>
<dbReference type="GO" id="GO:0000035">
    <property type="term" value="F:acyl binding"/>
    <property type="evidence" value="ECO:0007669"/>
    <property type="project" value="TreeGrafter"/>
</dbReference>
<name>A0A267MK27_9FIRM</name>
<sequence>MMVFEELKKIINEIMDIPMNEIELGSHLYDEMDADSLDMSQIVLALENKYSIEIDDEVFEEFDTVGNIVEYVEKLAA</sequence>
<dbReference type="PANTHER" id="PTHR20863">
    <property type="entry name" value="ACYL CARRIER PROTEIN"/>
    <property type="match status" value="1"/>
</dbReference>
<dbReference type="InterPro" id="IPR003231">
    <property type="entry name" value="ACP"/>
</dbReference>
<evidence type="ECO:0000313" key="10">
    <source>
        <dbReference type="Proteomes" id="UP000216024"/>
    </source>
</evidence>
<evidence type="ECO:0000256" key="7">
    <source>
        <dbReference type="HAMAP-Rule" id="MF_01217"/>
    </source>
</evidence>
<evidence type="ECO:0000313" key="9">
    <source>
        <dbReference type="EMBL" id="PAB59772.1"/>
    </source>
</evidence>
<dbReference type="UniPathway" id="UPA00094"/>
<keyword evidence="3 7" id="KW-0597">Phosphoprotein</keyword>
<keyword evidence="6 7" id="KW-0275">Fatty acid biosynthesis</keyword>
<dbReference type="OrthoDB" id="9804551at2"/>
<dbReference type="Pfam" id="PF00550">
    <property type="entry name" value="PP-binding"/>
    <property type="match status" value="1"/>
</dbReference>
<evidence type="ECO:0000256" key="6">
    <source>
        <dbReference type="ARBA" id="ARBA00023160"/>
    </source>
</evidence>
<dbReference type="GO" id="GO:0016020">
    <property type="term" value="C:membrane"/>
    <property type="evidence" value="ECO:0007669"/>
    <property type="project" value="GOC"/>
</dbReference>
<comment type="caution">
    <text evidence="9">The sequence shown here is derived from an EMBL/GenBank/DDBJ whole genome shotgun (WGS) entry which is preliminary data.</text>
</comment>
<keyword evidence="1 7" id="KW-0596">Phosphopantetheine</keyword>
<dbReference type="InterPro" id="IPR009081">
    <property type="entry name" value="PP-bd_ACP"/>
</dbReference>
<dbReference type="PANTHER" id="PTHR20863:SF76">
    <property type="entry name" value="CARRIER DOMAIN-CONTAINING PROTEIN"/>
    <property type="match status" value="1"/>
</dbReference>
<evidence type="ECO:0000256" key="5">
    <source>
        <dbReference type="ARBA" id="ARBA00023098"/>
    </source>
</evidence>
<accession>A0A267MK27</accession>
<dbReference type="EMBL" id="NIBG01000006">
    <property type="protein sequence ID" value="PAB59772.1"/>
    <property type="molecule type" value="Genomic_DNA"/>
</dbReference>
<dbReference type="GO" id="GO:0005829">
    <property type="term" value="C:cytosol"/>
    <property type="evidence" value="ECO:0007669"/>
    <property type="project" value="TreeGrafter"/>
</dbReference>
<reference evidence="9 10" key="1">
    <citation type="submission" date="2017-06" db="EMBL/GenBank/DDBJ databases">
        <title>Draft genome sequence of anaerobic fermentative bacterium Anaeromicrobium sediminis DY2726D isolated from West Pacific Ocean sediments.</title>
        <authorList>
            <person name="Zeng X."/>
        </authorList>
    </citation>
    <scope>NUCLEOTIDE SEQUENCE [LARGE SCALE GENOMIC DNA]</scope>
    <source>
        <strain evidence="9 10">DY2726D</strain>
    </source>
</reference>
<keyword evidence="5 7" id="KW-0443">Lipid metabolism</keyword>
<proteinExistence type="inferred from homology"/>
<evidence type="ECO:0000256" key="3">
    <source>
        <dbReference type="ARBA" id="ARBA00022553"/>
    </source>
</evidence>
<comment type="pathway">
    <text evidence="7">Lipid metabolism; fatty acid biosynthesis.</text>
</comment>
<dbReference type="InterPro" id="IPR036736">
    <property type="entry name" value="ACP-like_sf"/>
</dbReference>
<dbReference type="HAMAP" id="MF_01217">
    <property type="entry name" value="Acyl_carrier"/>
    <property type="match status" value="1"/>
</dbReference>
<evidence type="ECO:0000259" key="8">
    <source>
        <dbReference type="PROSITE" id="PS50075"/>
    </source>
</evidence>
<keyword evidence="7" id="KW-0963">Cytoplasm</keyword>
<gene>
    <name evidence="7" type="primary">acpP</name>
    <name evidence="9" type="ORF">CCE28_09275</name>
</gene>
<keyword evidence="10" id="KW-1185">Reference proteome</keyword>
<dbReference type="GO" id="GO:0000036">
    <property type="term" value="F:acyl carrier activity"/>
    <property type="evidence" value="ECO:0007669"/>
    <property type="project" value="UniProtKB-UniRule"/>
</dbReference>
<dbReference type="SUPFAM" id="SSF47336">
    <property type="entry name" value="ACP-like"/>
    <property type="match status" value="1"/>
</dbReference>
<keyword evidence="2 7" id="KW-0444">Lipid biosynthesis</keyword>
<comment type="similarity">
    <text evidence="7">Belongs to the acyl carrier protein (ACP) family.</text>
</comment>
<comment type="subcellular location">
    <subcellularLocation>
        <location evidence="7">Cytoplasm</location>
    </subcellularLocation>
</comment>
<protein>
    <recommendedName>
        <fullName evidence="7">Acyl carrier protein</fullName>
        <shortName evidence="7">ACP</shortName>
    </recommendedName>
</protein>
<keyword evidence="4 7" id="KW-0276">Fatty acid metabolism</keyword>
<evidence type="ECO:0000256" key="1">
    <source>
        <dbReference type="ARBA" id="ARBA00022450"/>
    </source>
</evidence>
<dbReference type="Gene3D" id="1.10.1200.10">
    <property type="entry name" value="ACP-like"/>
    <property type="match status" value="1"/>
</dbReference>
<feature type="domain" description="Carrier" evidence="8">
    <location>
        <begin position="1"/>
        <end position="76"/>
    </location>
</feature>
<dbReference type="NCBIfam" id="NF002150">
    <property type="entry name" value="PRK00982.1-4"/>
    <property type="match status" value="1"/>
</dbReference>
<evidence type="ECO:0000256" key="4">
    <source>
        <dbReference type="ARBA" id="ARBA00022832"/>
    </source>
</evidence>
<feature type="modified residue" description="O-(pantetheine 4'-phosphoryl)serine" evidence="7">
    <location>
        <position position="36"/>
    </location>
</feature>
<comment type="function">
    <text evidence="7">Carrier of the growing fatty acid chain in fatty acid biosynthesis.</text>
</comment>
<organism evidence="9 10">
    <name type="scientific">Anaeromicrobium sediminis</name>
    <dbReference type="NCBI Taxonomy" id="1478221"/>
    <lineage>
        <taxon>Bacteria</taxon>
        <taxon>Bacillati</taxon>
        <taxon>Bacillota</taxon>
        <taxon>Clostridia</taxon>
        <taxon>Peptostreptococcales</taxon>
        <taxon>Thermotaleaceae</taxon>
        <taxon>Anaeromicrobium</taxon>
    </lineage>
</organism>
<comment type="PTM">
    <text evidence="7">4'-phosphopantetheine is transferred from CoA to a specific serine of apo-ACP by AcpS. This modification is essential for activity because fatty acids are bound in thioester linkage to the sulfhydryl of the prosthetic group.</text>
</comment>
<dbReference type="Proteomes" id="UP000216024">
    <property type="component" value="Unassembled WGS sequence"/>
</dbReference>
<dbReference type="PROSITE" id="PS50075">
    <property type="entry name" value="CARRIER"/>
    <property type="match status" value="1"/>
</dbReference>
<evidence type="ECO:0000256" key="2">
    <source>
        <dbReference type="ARBA" id="ARBA00022516"/>
    </source>
</evidence>
<dbReference type="AlphaFoldDB" id="A0A267MK27"/>